<dbReference type="PRINTS" id="PR00207">
    <property type="entry name" value="FLAGELLIN"/>
</dbReference>
<sequence>MTSILTNMAAMAALQTLRMIGANMADTQRQVSSGLRVQTAADNAAYWSISTTMRSDNMALSAVSDALGLGAAKVDVAYPGMESTIDVLSEFRAKLVAAKEDGLDRGKIQTELDQLKDQLLSVATSASFNGVNWLNTDAPQNLWELSSLPASITSSFIRSADGSVRVGTTDIDIADISLFNVGGGGALQKDIRSLGDIGGFRGSNVATYGDPGYQDFDFTGAFTLSGTDTISFNVLVDGSSSYTVTIDEATINAALSKTDGTVSNDDDFARVLRHAFGTVNDVASVILRFNGVRIQSVETTGSSHSSIEITGVTSNFGSGNFGAGLENGATSELADDYPQWSFNFSGPFNVYRDVEFSFDLQVGTDPATTITVTRDMVDTALGTSDGKISSAADMATLLDYVLDGKGLNVTASGTSILFDIDKTLYPDAGRRAFIQIGNVTDNLGPAPDFDILDVDITDPANDLDNYLTGVDAMLQKVISGASALGAVKTRIDMQTIFTQTLMDSIDKGIGRLIDDDMNEASTRLKALQTQEQLAIQSLSIANASAGNMIQLFQ</sequence>
<keyword evidence="2 3" id="KW-0975">Bacterial flagellum</keyword>
<dbReference type="GO" id="GO:0009288">
    <property type="term" value="C:bacterial-type flagellum"/>
    <property type="evidence" value="ECO:0007669"/>
    <property type="project" value="UniProtKB-SubCell"/>
</dbReference>
<reference evidence="6" key="1">
    <citation type="submission" date="2022-06" db="EMBL/GenBank/DDBJ databases">
        <authorList>
            <person name="Sun Q."/>
        </authorList>
    </citation>
    <scope>NUCLEOTIDE SEQUENCE</scope>
    <source>
        <strain evidence="6">S101</strain>
    </source>
</reference>
<evidence type="ECO:0000259" key="5">
    <source>
        <dbReference type="Pfam" id="PF00700"/>
    </source>
</evidence>
<evidence type="ECO:0000313" key="6">
    <source>
        <dbReference type="EMBL" id="MCO5957047.1"/>
    </source>
</evidence>
<dbReference type="PANTHER" id="PTHR42792:SF2">
    <property type="entry name" value="FLAGELLIN"/>
    <property type="match status" value="1"/>
</dbReference>
<comment type="subcellular location">
    <subcellularLocation>
        <location evidence="3">Secreted</location>
    </subcellularLocation>
    <subcellularLocation>
        <location evidence="3">Bacterial flagellum</location>
    </subcellularLocation>
</comment>
<dbReference type="SUPFAM" id="SSF64518">
    <property type="entry name" value="Phase 1 flagellin"/>
    <property type="match status" value="1"/>
</dbReference>
<comment type="function">
    <text evidence="3">Flagellin is the subunit protein which polymerizes to form the filaments of bacterial flagella.</text>
</comment>
<keyword evidence="6" id="KW-0969">Cilium</keyword>
<keyword evidence="6" id="KW-0966">Cell projection</keyword>
<evidence type="ECO:0000259" key="4">
    <source>
        <dbReference type="Pfam" id="PF00669"/>
    </source>
</evidence>
<dbReference type="Proteomes" id="UP001155380">
    <property type="component" value="Unassembled WGS sequence"/>
</dbReference>
<accession>A0AAJ1BWB4</accession>
<organism evidence="6 7">
    <name type="scientific">Ciceribacter sichuanensis</name>
    <dbReference type="NCBI Taxonomy" id="2949647"/>
    <lineage>
        <taxon>Bacteria</taxon>
        <taxon>Pseudomonadati</taxon>
        <taxon>Pseudomonadota</taxon>
        <taxon>Alphaproteobacteria</taxon>
        <taxon>Hyphomicrobiales</taxon>
        <taxon>Rhizobiaceae</taxon>
        <taxon>Ciceribacter</taxon>
    </lineage>
</organism>
<dbReference type="RefSeq" id="WP_250915695.1">
    <property type="nucleotide sequence ID" value="NZ_JAMXLX010000002.1"/>
</dbReference>
<dbReference type="PANTHER" id="PTHR42792">
    <property type="entry name" value="FLAGELLIN"/>
    <property type="match status" value="1"/>
</dbReference>
<evidence type="ECO:0000256" key="2">
    <source>
        <dbReference type="ARBA" id="ARBA00023143"/>
    </source>
</evidence>
<protein>
    <recommendedName>
        <fullName evidence="3">Flagellin</fullName>
    </recommendedName>
</protein>
<name>A0AAJ1BWB4_9HYPH</name>
<dbReference type="Pfam" id="PF00669">
    <property type="entry name" value="Flagellin_N"/>
    <property type="match status" value="1"/>
</dbReference>
<dbReference type="Gene3D" id="1.20.1330.10">
    <property type="entry name" value="f41 fragment of flagellin, N-terminal domain"/>
    <property type="match status" value="2"/>
</dbReference>
<dbReference type="Pfam" id="PF00700">
    <property type="entry name" value="Flagellin_C"/>
    <property type="match status" value="1"/>
</dbReference>
<gene>
    <name evidence="6" type="ORF">NBH21_09725</name>
</gene>
<comment type="similarity">
    <text evidence="1 3">Belongs to the bacterial flagellin family.</text>
</comment>
<dbReference type="GO" id="GO:0005198">
    <property type="term" value="F:structural molecule activity"/>
    <property type="evidence" value="ECO:0007669"/>
    <property type="project" value="UniProtKB-UniRule"/>
</dbReference>
<feature type="domain" description="Flagellin N-terminal" evidence="4">
    <location>
        <begin position="4"/>
        <end position="135"/>
    </location>
</feature>
<dbReference type="GO" id="GO:0005576">
    <property type="term" value="C:extracellular region"/>
    <property type="evidence" value="ECO:0007669"/>
    <property type="project" value="UniProtKB-SubCell"/>
</dbReference>
<dbReference type="InterPro" id="IPR001029">
    <property type="entry name" value="Flagellin_N"/>
</dbReference>
<evidence type="ECO:0000256" key="3">
    <source>
        <dbReference type="RuleBase" id="RU362073"/>
    </source>
</evidence>
<dbReference type="InterPro" id="IPR001492">
    <property type="entry name" value="Flagellin"/>
</dbReference>
<dbReference type="EMBL" id="JAMXLX010000002">
    <property type="protein sequence ID" value="MCO5957047.1"/>
    <property type="molecule type" value="Genomic_DNA"/>
</dbReference>
<evidence type="ECO:0000256" key="1">
    <source>
        <dbReference type="ARBA" id="ARBA00005709"/>
    </source>
</evidence>
<keyword evidence="6" id="KW-0282">Flagellum</keyword>
<keyword evidence="3" id="KW-0964">Secreted</keyword>
<dbReference type="AlphaFoldDB" id="A0AAJ1BWB4"/>
<comment type="caution">
    <text evidence="6">The sequence shown here is derived from an EMBL/GenBank/DDBJ whole genome shotgun (WGS) entry which is preliminary data.</text>
</comment>
<proteinExistence type="inferred from homology"/>
<feature type="domain" description="Flagellin C-terminal" evidence="5">
    <location>
        <begin position="468"/>
        <end position="552"/>
    </location>
</feature>
<dbReference type="InterPro" id="IPR046358">
    <property type="entry name" value="Flagellin_C"/>
</dbReference>
<evidence type="ECO:0000313" key="7">
    <source>
        <dbReference type="Proteomes" id="UP001155380"/>
    </source>
</evidence>